<dbReference type="GO" id="GO:0004620">
    <property type="term" value="F:phospholipase activity"/>
    <property type="evidence" value="ECO:0007669"/>
    <property type="project" value="InterPro"/>
</dbReference>
<keyword evidence="5 7" id="KW-0443">Lipid metabolism</keyword>
<feature type="signal peptide" evidence="7">
    <location>
        <begin position="1"/>
        <end position="18"/>
    </location>
</feature>
<dbReference type="PANTHER" id="PTHR12370:SF3">
    <property type="entry name" value="PHOSPHOLIPASE B-LIKE 2-RELATED"/>
    <property type="match status" value="1"/>
</dbReference>
<proteinExistence type="inferred from homology"/>
<gene>
    <name evidence="9" type="ORF">Pmar_PMAR006286</name>
</gene>
<evidence type="ECO:0000313" key="9">
    <source>
        <dbReference type="EMBL" id="EER06475.1"/>
    </source>
</evidence>
<dbReference type="EC" id="3.1.1.-" evidence="7"/>
<evidence type="ECO:0000256" key="3">
    <source>
        <dbReference type="ARBA" id="ARBA00022801"/>
    </source>
</evidence>
<accession>C5LAL9</accession>
<feature type="chain" id="PRO_5011329269" description="Phospholipase B-like" evidence="7">
    <location>
        <begin position="19"/>
        <end position="600"/>
    </location>
</feature>
<comment type="similarity">
    <text evidence="1 7">Belongs to the phospholipase B-like family.</text>
</comment>
<evidence type="ECO:0000256" key="6">
    <source>
        <dbReference type="ARBA" id="ARBA00023180"/>
    </source>
</evidence>
<dbReference type="GeneID" id="9065663"/>
<evidence type="ECO:0000256" key="2">
    <source>
        <dbReference type="ARBA" id="ARBA00022729"/>
    </source>
</evidence>
<dbReference type="Gene3D" id="3.60.60.30">
    <property type="match status" value="1"/>
</dbReference>
<dbReference type="Proteomes" id="UP000007800">
    <property type="component" value="Unassembled WGS sequence"/>
</dbReference>
<sequence length="600" mass="66498">MTGLALSLLASTVIGSLASVNMNEVISTGGGFGSLDSDKSVQEAVVTLEDGVFDVKEMPRDTPFAVASGLYTDTLYELGWDQLQLDAGSDYYCEKDRMYAMGMLESYFTHDRIYDFWQNFNHNDLEGSPAGVKQWFKDQWEFVKIMTQTSNDTFWQNMALIEAQTEGYIDGYQKFHSEGKEIDPLDMYILQSWGDLGDVQEGFRAAAKQPAEDLATAPDADADFEAGPGTLSHGSCTAMIRLMDNGEIGFAHNTWRSYEGFIRVFKRNTYPNGVTVTMSSTPGLLHSKDDFYVQENGNLIIAETTNSMYNQTIAATLATNPDARHVCLSWQHVMSSTIASTTAPEFVDSMEPYNSGTYNNQWMVVDVDRFHEGATDEVAMIIEMSIDYVHKGDVSSVLLDRGYWKSYNIPYFPDVYEQMAYNDSDKQSSYHQCARSEISDRDAPHLANLGDVMYFSRYNEYLTDPISEGCARLSIASRYDLSTQAKCGAGAGPQAFGAIDAKVVASNDLTTVHAVSGPTSDPENGIPIFQWSTSPVDDMIEHVGMPDSYDFPWVRFNGESWSLEALDDAACDHPDHIRMNPPATTTTTTATPTSTLRGGN</sequence>
<name>C5LAL9_PERM5</name>
<comment type="function">
    <text evidence="7">Putative phospholipase.</text>
</comment>
<dbReference type="PANTHER" id="PTHR12370">
    <property type="entry name" value="PHOSPHOLIPASE B-RELATED"/>
    <property type="match status" value="1"/>
</dbReference>
<keyword evidence="3 7" id="KW-0378">Hydrolase</keyword>
<evidence type="ECO:0000256" key="8">
    <source>
        <dbReference type="SAM" id="MobiDB-lite"/>
    </source>
</evidence>
<evidence type="ECO:0000313" key="10">
    <source>
        <dbReference type="Proteomes" id="UP000007800"/>
    </source>
</evidence>
<dbReference type="OMA" id="YQEGYWA"/>
<dbReference type="AlphaFoldDB" id="C5LAL9"/>
<dbReference type="Pfam" id="PF04916">
    <property type="entry name" value="Phospholip_B"/>
    <property type="match status" value="1"/>
</dbReference>
<keyword evidence="2 7" id="KW-0732">Signal</keyword>
<dbReference type="OrthoDB" id="419508at2759"/>
<keyword evidence="4 7" id="KW-0442">Lipid degradation</keyword>
<keyword evidence="10" id="KW-1185">Reference proteome</keyword>
<organism evidence="10">
    <name type="scientific">Perkinsus marinus (strain ATCC 50983 / TXsc)</name>
    <dbReference type="NCBI Taxonomy" id="423536"/>
    <lineage>
        <taxon>Eukaryota</taxon>
        <taxon>Sar</taxon>
        <taxon>Alveolata</taxon>
        <taxon>Perkinsozoa</taxon>
        <taxon>Perkinsea</taxon>
        <taxon>Perkinsida</taxon>
        <taxon>Perkinsidae</taxon>
        <taxon>Perkinsus</taxon>
    </lineage>
</organism>
<keyword evidence="6" id="KW-0325">Glycoprotein</keyword>
<dbReference type="InParanoid" id="C5LAL9"/>
<dbReference type="EMBL" id="GG680729">
    <property type="protein sequence ID" value="EER06475.1"/>
    <property type="molecule type" value="Genomic_DNA"/>
</dbReference>
<dbReference type="RefSeq" id="XP_002774659.1">
    <property type="nucleotide sequence ID" value="XM_002774613.1"/>
</dbReference>
<dbReference type="InterPro" id="IPR007000">
    <property type="entry name" value="PLipase_B-like"/>
</dbReference>
<protein>
    <recommendedName>
        <fullName evidence="7">Phospholipase B-like</fullName>
        <ecNumber evidence="7">3.1.1.-</ecNumber>
    </recommendedName>
</protein>
<dbReference type="GO" id="GO:0009395">
    <property type="term" value="P:phospholipid catabolic process"/>
    <property type="evidence" value="ECO:0007669"/>
    <property type="project" value="TreeGrafter"/>
</dbReference>
<evidence type="ECO:0000256" key="1">
    <source>
        <dbReference type="ARBA" id="ARBA00007835"/>
    </source>
</evidence>
<feature type="compositionally biased region" description="Low complexity" evidence="8">
    <location>
        <begin position="581"/>
        <end position="600"/>
    </location>
</feature>
<evidence type="ECO:0000256" key="7">
    <source>
        <dbReference type="RuleBase" id="RU364138"/>
    </source>
</evidence>
<evidence type="ECO:0000256" key="4">
    <source>
        <dbReference type="ARBA" id="ARBA00022963"/>
    </source>
</evidence>
<evidence type="ECO:0000256" key="5">
    <source>
        <dbReference type="ARBA" id="ARBA00023098"/>
    </source>
</evidence>
<dbReference type="GO" id="GO:0005576">
    <property type="term" value="C:extracellular region"/>
    <property type="evidence" value="ECO:0007669"/>
    <property type="project" value="TreeGrafter"/>
</dbReference>
<reference evidence="9 10" key="1">
    <citation type="submission" date="2008-07" db="EMBL/GenBank/DDBJ databases">
        <authorList>
            <person name="El-Sayed N."/>
            <person name="Caler E."/>
            <person name="Inman J."/>
            <person name="Amedeo P."/>
            <person name="Hass B."/>
            <person name="Wortman J."/>
        </authorList>
    </citation>
    <scope>NUCLEOTIDE SEQUENCE [LARGE SCALE GENOMIC DNA]</scope>
    <source>
        <strain evidence="10">ATCC 50983 / TXsc</strain>
    </source>
</reference>
<feature type="region of interest" description="Disordered" evidence="8">
    <location>
        <begin position="577"/>
        <end position="600"/>
    </location>
</feature>